<reference evidence="2 3" key="1">
    <citation type="submission" date="2018-05" db="EMBL/GenBank/DDBJ databases">
        <title>The genome of Vibrio coralliilyticus phage YC.</title>
        <authorList>
            <person name="Benler S."/>
        </authorList>
    </citation>
    <scope>NUCLEOTIDE SEQUENCE [LARGE SCALE GENOMIC DNA]</scope>
</reference>
<dbReference type="KEGG" id="vg:55608548"/>
<evidence type="ECO:0000256" key="1">
    <source>
        <dbReference type="SAM" id="Phobius"/>
    </source>
</evidence>
<keyword evidence="1" id="KW-0812">Transmembrane</keyword>
<accession>A0A384ZS57</accession>
<dbReference type="GeneID" id="55608548"/>
<organism evidence="2 3">
    <name type="scientific">Vibrio phage YC</name>
    <dbReference type="NCBI Taxonomy" id="2267403"/>
    <lineage>
        <taxon>Viruses</taxon>
        <taxon>Duplodnaviria</taxon>
        <taxon>Heunggongvirae</taxon>
        <taxon>Uroviricota</taxon>
        <taxon>Caudoviricetes</taxon>
        <taxon>Pantevenvirales</taxon>
        <taxon>Ackermannviridae</taxon>
        <taxon>Campanilevirus</taxon>
        <taxon>Campanilevirus YC</taxon>
    </lineage>
</organism>
<feature type="transmembrane region" description="Helical" evidence="1">
    <location>
        <begin position="40"/>
        <end position="64"/>
    </location>
</feature>
<name>A0A384ZS57_9CAUD</name>
<keyword evidence="3" id="KW-1185">Reference proteome</keyword>
<proteinExistence type="predicted"/>
<dbReference type="RefSeq" id="YP_009838316.1">
    <property type="nucleotide sequence ID" value="NC_048709.1"/>
</dbReference>
<dbReference type="EMBL" id="MH375644">
    <property type="protein sequence ID" value="AXC34470.1"/>
    <property type="molecule type" value="Genomic_DNA"/>
</dbReference>
<keyword evidence="1" id="KW-0472">Membrane</keyword>
<evidence type="ECO:0000313" key="2">
    <source>
        <dbReference type="EMBL" id="AXC34470.1"/>
    </source>
</evidence>
<dbReference type="Proteomes" id="UP000260311">
    <property type="component" value="Segment"/>
</dbReference>
<evidence type="ECO:0000313" key="3">
    <source>
        <dbReference type="Proteomes" id="UP000260311"/>
    </source>
</evidence>
<sequence>MFSTQRHNHNGITMKTLLSLILLTFVISSGDYSSTSIGLGVVHTIDFGIFSLNYVAGVVDTFFIKMSW</sequence>
<protein>
    <submittedName>
        <fullName evidence="2">Uncharacterized protein</fullName>
    </submittedName>
</protein>
<keyword evidence="1" id="KW-1133">Transmembrane helix</keyword>